<evidence type="ECO:0000313" key="2">
    <source>
        <dbReference type="Proteomes" id="UP001487296"/>
    </source>
</evidence>
<protein>
    <submittedName>
        <fullName evidence="1">Uncharacterized protein</fullName>
    </submittedName>
</protein>
<proteinExistence type="predicted"/>
<dbReference type="EMBL" id="JBBNFP010000042">
    <property type="protein sequence ID" value="MEQ2487339.1"/>
    <property type="molecule type" value="Genomic_DNA"/>
</dbReference>
<accession>A0ABV1FSL5</accession>
<dbReference type="RefSeq" id="WP_215760434.1">
    <property type="nucleotide sequence ID" value="NZ_JAHKBE010000044.1"/>
</dbReference>
<dbReference type="InterPro" id="IPR041055">
    <property type="entry name" value="Kinase-PolyVal"/>
</dbReference>
<comment type="caution">
    <text evidence="1">The sequence shown here is derived from an EMBL/GenBank/DDBJ whole genome shotgun (WGS) entry which is preliminary data.</text>
</comment>
<sequence length="248" mass="28881">MENYGRKIIDYIFGKRSNGSRISYEREQKVQADSDRSDIRVFETGVSAQRHGNIRQSSRTAEEAECNRLIGIAKKHGLYIDKADWNKFGTQRMIPTGESVVFLSKDASVFTKMKSPFSKAPLKQTHPEDIIYEHLIHNMLFPNTRYRFIGISEDIKGIRIVLQQKNISAMFRVPTQQMIDDYLRNNLGLSKEDKYFYGNEYLAITDISNLSDNVLCDEDGRLYFIDPIIRLKRPALEVWNYLYNSRCI</sequence>
<name>A0ABV1FSL5_9BACT</name>
<dbReference type="Proteomes" id="UP001487296">
    <property type="component" value="Unassembled WGS sequence"/>
</dbReference>
<gene>
    <name evidence="1" type="ORF">AAAT34_09835</name>
</gene>
<keyword evidence="2" id="KW-1185">Reference proteome</keyword>
<evidence type="ECO:0000313" key="1">
    <source>
        <dbReference type="EMBL" id="MEQ2487339.1"/>
    </source>
</evidence>
<dbReference type="Pfam" id="PF18762">
    <property type="entry name" value="Kinase-PolyVal"/>
    <property type="match status" value="1"/>
</dbReference>
<organism evidence="1 2">
    <name type="scientific">Hallella faecis</name>
    <dbReference type="NCBI Taxonomy" id="2841596"/>
    <lineage>
        <taxon>Bacteria</taxon>
        <taxon>Pseudomonadati</taxon>
        <taxon>Bacteroidota</taxon>
        <taxon>Bacteroidia</taxon>
        <taxon>Bacteroidales</taxon>
        <taxon>Prevotellaceae</taxon>
        <taxon>Hallella</taxon>
    </lineage>
</organism>
<reference evidence="1 2" key="1">
    <citation type="submission" date="2024-04" db="EMBL/GenBank/DDBJ databases">
        <title>Human intestinal bacterial collection.</title>
        <authorList>
            <person name="Pauvert C."/>
            <person name="Hitch T.C.A."/>
            <person name="Clavel T."/>
        </authorList>
    </citation>
    <scope>NUCLEOTIDE SEQUENCE [LARGE SCALE GENOMIC DNA]</scope>
    <source>
        <strain evidence="1 2">CLA-AA-H145</strain>
    </source>
</reference>